<dbReference type="GO" id="GO:0005524">
    <property type="term" value="F:ATP binding"/>
    <property type="evidence" value="ECO:0007669"/>
    <property type="project" value="UniProtKB-KW"/>
</dbReference>
<dbReference type="RefSeq" id="WP_049991228.1">
    <property type="nucleotide sequence ID" value="NZ_FOIS01000004.1"/>
</dbReference>
<dbReference type="STRING" id="1202768.SAMN05216285_3274"/>
<evidence type="ECO:0000256" key="3">
    <source>
        <dbReference type="ARBA" id="ARBA00022679"/>
    </source>
</evidence>
<gene>
    <name evidence="10" type="ORF">SAMN05216285_3274</name>
</gene>
<evidence type="ECO:0000313" key="11">
    <source>
        <dbReference type="Proteomes" id="UP000183275"/>
    </source>
</evidence>
<feature type="domain" description="Histidine kinase" evidence="9">
    <location>
        <begin position="182"/>
        <end position="391"/>
    </location>
</feature>
<keyword evidence="8" id="KW-0472">Membrane</keyword>
<keyword evidence="4" id="KW-0547">Nucleotide-binding</keyword>
<name>A0A1I0Q9X6_9EURY</name>
<dbReference type="Gene3D" id="3.30.565.10">
    <property type="entry name" value="Histidine kinase-like ATPase, C-terminal domain"/>
    <property type="match status" value="1"/>
</dbReference>
<dbReference type="InterPro" id="IPR031623">
    <property type="entry name" value="HisKA_4TM"/>
</dbReference>
<accession>A0A1I0Q9X6</accession>
<dbReference type="Pfam" id="PF16926">
    <property type="entry name" value="HisKA_4TM"/>
    <property type="match status" value="1"/>
</dbReference>
<dbReference type="eggNOG" id="arCOG09107">
    <property type="taxonomic scope" value="Archaea"/>
</dbReference>
<dbReference type="CDD" id="cd00075">
    <property type="entry name" value="HATPase"/>
    <property type="match status" value="1"/>
</dbReference>
<evidence type="ECO:0000256" key="7">
    <source>
        <dbReference type="SAM" id="MobiDB-lite"/>
    </source>
</evidence>
<feature type="transmembrane region" description="Helical" evidence="8">
    <location>
        <begin position="34"/>
        <end position="54"/>
    </location>
</feature>
<dbReference type="PANTHER" id="PTHR44936:SF10">
    <property type="entry name" value="SENSOR PROTEIN RSTB"/>
    <property type="match status" value="1"/>
</dbReference>
<evidence type="ECO:0000313" key="10">
    <source>
        <dbReference type="EMBL" id="SEW23680.1"/>
    </source>
</evidence>
<evidence type="ECO:0000256" key="1">
    <source>
        <dbReference type="ARBA" id="ARBA00000085"/>
    </source>
</evidence>
<evidence type="ECO:0000259" key="9">
    <source>
        <dbReference type="PROSITE" id="PS50109"/>
    </source>
</evidence>
<dbReference type="SMART" id="SM00387">
    <property type="entry name" value="HATPase_c"/>
    <property type="match status" value="1"/>
</dbReference>
<dbReference type="Pfam" id="PF02518">
    <property type="entry name" value="HATPase_c"/>
    <property type="match status" value="1"/>
</dbReference>
<reference evidence="11" key="1">
    <citation type="submission" date="2016-10" db="EMBL/GenBank/DDBJ databases">
        <authorList>
            <person name="Varghese N."/>
        </authorList>
    </citation>
    <scope>NUCLEOTIDE SEQUENCE [LARGE SCALE GENOMIC DNA]</scope>
    <source>
        <strain evidence="11">CGMCC 1.12284</strain>
    </source>
</reference>
<evidence type="ECO:0000256" key="4">
    <source>
        <dbReference type="ARBA" id="ARBA00022741"/>
    </source>
</evidence>
<feature type="region of interest" description="Disordered" evidence="7">
    <location>
        <begin position="1"/>
        <end position="29"/>
    </location>
</feature>
<dbReference type="AlphaFoldDB" id="A0A1I0Q9X6"/>
<dbReference type="PRINTS" id="PR00344">
    <property type="entry name" value="BCTRLSENSOR"/>
</dbReference>
<dbReference type="InterPro" id="IPR005467">
    <property type="entry name" value="His_kinase_dom"/>
</dbReference>
<proteinExistence type="predicted"/>
<feature type="transmembrane region" description="Helical" evidence="8">
    <location>
        <begin position="128"/>
        <end position="148"/>
    </location>
</feature>
<feature type="compositionally biased region" description="Basic and acidic residues" evidence="7">
    <location>
        <begin position="1"/>
        <end position="18"/>
    </location>
</feature>
<sequence length="407" mass="44439">MSHETSDPDRTASERNRDQSSPSGSRRRRECGPWFVSGFGGLSVCVLVAWWFAFPDQHTATGFALSIVSTGIPSLGLGWGGVRLARSDVDAHRYARVCKWCFGGAIGFLAINLPTMIVFPWYDLAGTISWAHFAVTTGAVGGFAVGYVEARAIQREVEATAATVRANQLEDERELLTYLNDLLRHEVLNSAQIIGGHATLLREECDDDRVRNRLTTIERKSDDLIDVIEDVRAMLNANRGPETAAVVDLTDVIEDQVAAYRARFGDAVFKTELPDSAPVSGNEGLTWVFANLLENAIEHNDSESPRVRVTVETASAAETKPETGTVTVTIADNGSGIPEKTRETLFERKSKNHGLGLYLSRILADRYGGTVELDETGPDGSVFVVTLPHASPDADEPDERDEFETAI</sequence>
<dbReference type="InterPro" id="IPR003594">
    <property type="entry name" value="HATPase_dom"/>
</dbReference>
<dbReference type="OrthoDB" id="3369at2157"/>
<dbReference type="InterPro" id="IPR036890">
    <property type="entry name" value="HATPase_C_sf"/>
</dbReference>
<keyword evidence="8" id="KW-1133">Transmembrane helix</keyword>
<keyword evidence="11" id="KW-1185">Reference proteome</keyword>
<keyword evidence="6" id="KW-0067">ATP-binding</keyword>
<evidence type="ECO:0000256" key="2">
    <source>
        <dbReference type="ARBA" id="ARBA00012438"/>
    </source>
</evidence>
<feature type="transmembrane region" description="Helical" evidence="8">
    <location>
        <begin position="100"/>
        <end position="122"/>
    </location>
</feature>
<keyword evidence="5 10" id="KW-0418">Kinase</keyword>
<organism evidence="10 11">
    <name type="scientific">Natrinema salifodinae</name>
    <dbReference type="NCBI Taxonomy" id="1202768"/>
    <lineage>
        <taxon>Archaea</taxon>
        <taxon>Methanobacteriati</taxon>
        <taxon>Methanobacteriota</taxon>
        <taxon>Stenosarchaea group</taxon>
        <taxon>Halobacteria</taxon>
        <taxon>Halobacteriales</taxon>
        <taxon>Natrialbaceae</taxon>
        <taxon>Natrinema</taxon>
    </lineage>
</organism>
<dbReference type="Proteomes" id="UP000183275">
    <property type="component" value="Unassembled WGS sequence"/>
</dbReference>
<dbReference type="EMBL" id="FOIS01000004">
    <property type="protein sequence ID" value="SEW23680.1"/>
    <property type="molecule type" value="Genomic_DNA"/>
</dbReference>
<protein>
    <recommendedName>
        <fullName evidence="2">histidine kinase</fullName>
        <ecNumber evidence="2">2.7.13.3</ecNumber>
    </recommendedName>
</protein>
<evidence type="ECO:0000256" key="5">
    <source>
        <dbReference type="ARBA" id="ARBA00022777"/>
    </source>
</evidence>
<dbReference type="SUPFAM" id="SSF55874">
    <property type="entry name" value="ATPase domain of HSP90 chaperone/DNA topoisomerase II/histidine kinase"/>
    <property type="match status" value="1"/>
</dbReference>
<dbReference type="eggNOG" id="arCOG06219">
    <property type="taxonomic scope" value="Archaea"/>
</dbReference>
<dbReference type="GO" id="GO:0004673">
    <property type="term" value="F:protein histidine kinase activity"/>
    <property type="evidence" value="ECO:0007669"/>
    <property type="project" value="UniProtKB-EC"/>
</dbReference>
<dbReference type="EC" id="2.7.13.3" evidence="2"/>
<evidence type="ECO:0000256" key="6">
    <source>
        <dbReference type="ARBA" id="ARBA00022840"/>
    </source>
</evidence>
<evidence type="ECO:0000256" key="8">
    <source>
        <dbReference type="SAM" id="Phobius"/>
    </source>
</evidence>
<dbReference type="InterPro" id="IPR004358">
    <property type="entry name" value="Sig_transdc_His_kin-like_C"/>
</dbReference>
<feature type="transmembrane region" description="Helical" evidence="8">
    <location>
        <begin position="60"/>
        <end position="79"/>
    </location>
</feature>
<keyword evidence="8" id="KW-0812">Transmembrane</keyword>
<dbReference type="PANTHER" id="PTHR44936">
    <property type="entry name" value="SENSOR PROTEIN CREC"/>
    <property type="match status" value="1"/>
</dbReference>
<keyword evidence="3" id="KW-0808">Transferase</keyword>
<dbReference type="PROSITE" id="PS50109">
    <property type="entry name" value="HIS_KIN"/>
    <property type="match status" value="1"/>
</dbReference>
<dbReference type="InterPro" id="IPR050980">
    <property type="entry name" value="2C_sensor_his_kinase"/>
</dbReference>
<comment type="catalytic activity">
    <reaction evidence="1">
        <text>ATP + protein L-histidine = ADP + protein N-phospho-L-histidine.</text>
        <dbReference type="EC" id="2.7.13.3"/>
    </reaction>
</comment>